<reference evidence="2 3" key="1">
    <citation type="submission" date="2013-11" db="EMBL/GenBank/DDBJ databases">
        <title>Single cell genomics of uncultured Tannerella BU063 (oral taxon 286).</title>
        <authorList>
            <person name="Beall C.J."/>
            <person name="Campbell A.G."/>
            <person name="Griffen A.L."/>
            <person name="Podar M."/>
            <person name="Leys E.J."/>
        </authorList>
    </citation>
    <scope>NUCLEOTIDE SEQUENCE [LARGE SCALE GENOMIC DNA]</scope>
    <source>
        <strain evidence="2">Cell 1/3</strain>
    </source>
</reference>
<accession>W2CRN3</accession>
<dbReference type="AlphaFoldDB" id="W2CRN3"/>
<dbReference type="EMBL" id="AYYE01000691">
    <property type="protein sequence ID" value="ETK09894.1"/>
    <property type="molecule type" value="Genomic_DNA"/>
</dbReference>
<proteinExistence type="predicted"/>
<dbReference type="PATRIC" id="fig|1411022.3.peg.208"/>
<feature type="transmembrane region" description="Helical" evidence="1">
    <location>
        <begin position="50"/>
        <end position="72"/>
    </location>
</feature>
<name>W2CRN3_9BACT</name>
<gene>
    <name evidence="2" type="ORF">T230_03730</name>
</gene>
<comment type="caution">
    <text evidence="2">The sequence shown here is derived from an EMBL/GenBank/DDBJ whole genome shotgun (WGS) entry which is preliminary data.</text>
</comment>
<dbReference type="Proteomes" id="UP000034982">
    <property type="component" value="Unassembled WGS sequence"/>
</dbReference>
<feature type="transmembrane region" description="Helical" evidence="1">
    <location>
        <begin position="208"/>
        <end position="225"/>
    </location>
</feature>
<evidence type="ECO:0000313" key="2">
    <source>
        <dbReference type="EMBL" id="ETK09894.1"/>
    </source>
</evidence>
<keyword evidence="1" id="KW-0472">Membrane</keyword>
<feature type="transmembrane region" description="Helical" evidence="1">
    <location>
        <begin position="175"/>
        <end position="196"/>
    </location>
</feature>
<feature type="transmembrane region" description="Helical" evidence="1">
    <location>
        <begin position="237"/>
        <end position="256"/>
    </location>
</feature>
<protein>
    <submittedName>
        <fullName evidence="2">Membrane protein</fullName>
    </submittedName>
</protein>
<feature type="transmembrane region" description="Helical" evidence="1">
    <location>
        <begin position="130"/>
        <end position="154"/>
    </location>
</feature>
<sequence>MTSTTSTPPRPKVTGKTVFTGTMAFLVVLFSMPLGHALMILMEHYLQPPWLYYAAFSMGAVGLAVTVAGVFVRGDTRQTLFGLFGGLLFWTGWIEFLFVYYAHRFGVEPLRNAAGEIVTKPEYLIMPSSFGFWAMFMLLYLFSVRTGCNFFNYLQRVFFRQSTVRVELKPLARHTALITFMELNLILWTSYLVLLFCYDDHFLGDRHPVTTLVAFGALASSFYMFGRLIRISSWGYAIRYAIPTVIVFWTFVEVIMRWQILHEIWVHPLEYRNEMLIILVAFIVLLGVIIYRSWRRKG</sequence>
<evidence type="ECO:0000313" key="3">
    <source>
        <dbReference type="Proteomes" id="UP000034982"/>
    </source>
</evidence>
<feature type="transmembrane region" description="Helical" evidence="1">
    <location>
        <begin position="18"/>
        <end position="38"/>
    </location>
</feature>
<keyword evidence="1" id="KW-0812">Transmembrane</keyword>
<evidence type="ECO:0000256" key="1">
    <source>
        <dbReference type="SAM" id="Phobius"/>
    </source>
</evidence>
<keyword evidence="1" id="KW-1133">Transmembrane helix</keyword>
<feature type="transmembrane region" description="Helical" evidence="1">
    <location>
        <begin position="276"/>
        <end position="294"/>
    </location>
</feature>
<feature type="transmembrane region" description="Helical" evidence="1">
    <location>
        <begin position="79"/>
        <end position="102"/>
    </location>
</feature>
<organism evidence="2 3">
    <name type="scientific">Tannerella sp. oral taxon BU063 isolate Cell 1/3</name>
    <dbReference type="NCBI Taxonomy" id="1411022"/>
    <lineage>
        <taxon>Bacteria</taxon>
        <taxon>Pseudomonadati</taxon>
        <taxon>Bacteroidota</taxon>
        <taxon>Bacteroidia</taxon>
        <taxon>Bacteroidales</taxon>
        <taxon>Tannerellaceae</taxon>
        <taxon>Tannerella</taxon>
    </lineage>
</organism>